<sequence length="492" mass="52313">MTSREMLSVGIDVGTTTTQVVLSELSVNNQARMGLVPRLDIDARRVLYQGEAHFTPLVSADEVDVTRLVAMVRAEYANAGVDPRQVETGAVIITGETARTKNAEEILQGLGDLAGDFVVTVAGPNLESQIAGRGSGAAQWSADNYATVVNVDIGGGSSNAAAFRTGRHVASAASMVGGRQVVLDSSTGAVTHLAHTGALIAQRLGLNLRIGSVPALEELRKLTDAMAELVVELCLGEVSDLGSRAALSAPLELDGKVGAYFVSGGVGQLYYDQTRAPTTLAEVARWGDVGPLLADALRNNVRWQGLRVERPAQTLRATVLGAASQQVTLSGSTIWAEESHLPIKNAPVIEPHLGAQLVDPHAIAEALGEAVERWDRGAGNEGDFVVSVPIPRRLSFDQLNVLATGIAQFARRHVPAQRPLVLVTEEDYAQVLGQTIKRELPSEPLIVVDQIQLGEGDFIDIGEPLFDGRVVPVSVKTLIFYQATENKTRPRS</sequence>
<dbReference type="AlphaFoldDB" id="A0A1Q2CMW7"/>
<dbReference type="EMBL" id="CP019606">
    <property type="protein sequence ID" value="AQP47459.1"/>
    <property type="molecule type" value="Genomic_DNA"/>
</dbReference>
<proteinExistence type="predicted"/>
<dbReference type="PANTHER" id="PTHR32432">
    <property type="entry name" value="CELL DIVISION PROTEIN FTSA-RELATED"/>
    <property type="match status" value="1"/>
</dbReference>
<dbReference type="RefSeq" id="WP_077685789.1">
    <property type="nucleotide sequence ID" value="NZ_CP019606.1"/>
</dbReference>
<evidence type="ECO:0000313" key="1">
    <source>
        <dbReference type="EMBL" id="AQP47459.1"/>
    </source>
</evidence>
<reference evidence="2" key="1">
    <citation type="submission" date="2017-02" db="EMBL/GenBank/DDBJ databases">
        <title>Tessaracoccus aquaemaris sp. nov., isolated from the intestine of a Korean rockfish, Sebastes schlegelii, in a marine aquaculture pond.</title>
        <authorList>
            <person name="Tak E.J."/>
            <person name="Bae J.-W."/>
        </authorList>
    </citation>
    <scope>NUCLEOTIDE SEQUENCE [LARGE SCALE GENOMIC DNA]</scope>
    <source>
        <strain evidence="2">NSG39</strain>
    </source>
</reference>
<dbReference type="STRING" id="1332264.BW730_08090"/>
<protein>
    <submittedName>
        <fullName evidence="1">Ethanolamine utilization protein EutA</fullName>
    </submittedName>
</protein>
<dbReference type="OrthoDB" id="1542at2"/>
<gene>
    <name evidence="1" type="ORF">BW730_08090</name>
</gene>
<organism evidence="1 2">
    <name type="scientific">Tessaracoccus aquimaris</name>
    <dbReference type="NCBI Taxonomy" id="1332264"/>
    <lineage>
        <taxon>Bacteria</taxon>
        <taxon>Bacillati</taxon>
        <taxon>Actinomycetota</taxon>
        <taxon>Actinomycetes</taxon>
        <taxon>Propionibacteriales</taxon>
        <taxon>Propionibacteriaceae</taxon>
        <taxon>Tessaracoccus</taxon>
    </lineage>
</organism>
<evidence type="ECO:0000313" key="2">
    <source>
        <dbReference type="Proteomes" id="UP000188145"/>
    </source>
</evidence>
<dbReference type="InterPro" id="IPR050696">
    <property type="entry name" value="FtsA/MreB"/>
</dbReference>
<dbReference type="KEGG" id="tes:BW730_08090"/>
<dbReference type="InterPro" id="IPR009377">
    <property type="entry name" value="EutA"/>
</dbReference>
<dbReference type="SUPFAM" id="SSF53067">
    <property type="entry name" value="Actin-like ATPase domain"/>
    <property type="match status" value="1"/>
</dbReference>
<dbReference type="Pfam" id="PF06277">
    <property type="entry name" value="EutA"/>
    <property type="match status" value="1"/>
</dbReference>
<dbReference type="PANTHER" id="PTHR32432:SF13">
    <property type="entry name" value="ETHANOLAMINE AMMONIA-LYASE REACTIVASE EUTA"/>
    <property type="match status" value="1"/>
</dbReference>
<keyword evidence="2" id="KW-1185">Reference proteome</keyword>
<name>A0A1Q2CMW7_9ACTN</name>
<accession>A0A1Q2CMW7</accession>
<dbReference type="Proteomes" id="UP000188145">
    <property type="component" value="Chromosome"/>
</dbReference>
<dbReference type="InterPro" id="IPR043129">
    <property type="entry name" value="ATPase_NBD"/>
</dbReference>
<dbReference type="PIRSF" id="PIRSF012293">
    <property type="entry name" value="EutA"/>
    <property type="match status" value="1"/>
</dbReference>